<evidence type="ECO:0000313" key="5">
    <source>
        <dbReference type="EMBL" id="PYE55650.1"/>
    </source>
</evidence>
<dbReference type="CDD" id="cd04186">
    <property type="entry name" value="GT_2_like_c"/>
    <property type="match status" value="1"/>
</dbReference>
<organism evidence="5 6">
    <name type="scientific">Deinococcus yavapaiensis KR-236</name>
    <dbReference type="NCBI Taxonomy" id="694435"/>
    <lineage>
        <taxon>Bacteria</taxon>
        <taxon>Thermotogati</taxon>
        <taxon>Deinococcota</taxon>
        <taxon>Deinococci</taxon>
        <taxon>Deinococcales</taxon>
        <taxon>Deinococcaceae</taxon>
        <taxon>Deinococcus</taxon>
    </lineage>
</organism>
<dbReference type="OrthoDB" id="9771846at2"/>
<accession>A0A318S8Y1</accession>
<dbReference type="InterPro" id="IPR001173">
    <property type="entry name" value="Glyco_trans_2-like"/>
</dbReference>
<comment type="similarity">
    <text evidence="1">Belongs to the glycosyltransferase 2 family.</text>
</comment>
<reference evidence="5 6" key="1">
    <citation type="submission" date="2018-06" db="EMBL/GenBank/DDBJ databases">
        <title>Genomic Encyclopedia of Type Strains, Phase IV (KMG-IV): sequencing the most valuable type-strain genomes for metagenomic binning, comparative biology and taxonomic classification.</title>
        <authorList>
            <person name="Goeker M."/>
        </authorList>
    </citation>
    <scope>NUCLEOTIDE SEQUENCE [LARGE SCALE GENOMIC DNA]</scope>
    <source>
        <strain evidence="5 6">DSM 18048</strain>
    </source>
</reference>
<feature type="domain" description="Glycosyltransferase 2-like" evidence="4">
    <location>
        <begin position="7"/>
        <end position="131"/>
    </location>
</feature>
<dbReference type="Pfam" id="PF00535">
    <property type="entry name" value="Glycos_transf_2"/>
    <property type="match status" value="1"/>
</dbReference>
<dbReference type="PANTHER" id="PTHR43179:SF12">
    <property type="entry name" value="GALACTOFURANOSYLTRANSFERASE GLFT2"/>
    <property type="match status" value="1"/>
</dbReference>
<sequence>MSNPVLSIIIVSYDSRADLELCLPSLYAQNVQDIELIVVDNHTRDGVAEWLTAHHPKVRVLLNAANTGYAGGNNLGLRHATGTWVLFLNPDTEASPECLKRLLSTARDHPNALITPKLLQPDGTINACGNSMHFTGITTCRALSQPAASIRGLHETPLLSGAAILALTDVVRALGGFDERYFMYHEDTDLSLRARLLGYQLLCDAEAEVVHHYTLGMSPRKFRFMERNRLMTFLKVFSTRTLVQLLPGLLLTEAATWVFALRNSSYARAKGQSYRDLFTSWHSLRRERSRVQRSRRASDNVLLEHAEVALPLDQLMAANTAAALNRLVTPLYRVTRPRFVR</sequence>
<name>A0A318S8Y1_9DEIO</name>
<proteinExistence type="inferred from homology"/>
<dbReference type="RefSeq" id="WP_110885220.1">
    <property type="nucleotide sequence ID" value="NZ_QJSX01000002.1"/>
</dbReference>
<dbReference type="GO" id="GO:0016757">
    <property type="term" value="F:glycosyltransferase activity"/>
    <property type="evidence" value="ECO:0007669"/>
    <property type="project" value="UniProtKB-KW"/>
</dbReference>
<dbReference type="SUPFAM" id="SSF53448">
    <property type="entry name" value="Nucleotide-diphospho-sugar transferases"/>
    <property type="match status" value="1"/>
</dbReference>
<dbReference type="PANTHER" id="PTHR43179">
    <property type="entry name" value="RHAMNOSYLTRANSFERASE WBBL"/>
    <property type="match status" value="1"/>
</dbReference>
<keyword evidence="3 5" id="KW-0808">Transferase</keyword>
<keyword evidence="6" id="KW-1185">Reference proteome</keyword>
<evidence type="ECO:0000313" key="6">
    <source>
        <dbReference type="Proteomes" id="UP000248326"/>
    </source>
</evidence>
<gene>
    <name evidence="5" type="ORF">DES52_10213</name>
</gene>
<dbReference type="Proteomes" id="UP000248326">
    <property type="component" value="Unassembled WGS sequence"/>
</dbReference>
<protein>
    <submittedName>
        <fullName evidence="5">GT2 family glycosyltransferase</fullName>
    </submittedName>
</protein>
<evidence type="ECO:0000256" key="3">
    <source>
        <dbReference type="ARBA" id="ARBA00022679"/>
    </source>
</evidence>
<comment type="caution">
    <text evidence="5">The sequence shown here is derived from an EMBL/GenBank/DDBJ whole genome shotgun (WGS) entry which is preliminary data.</text>
</comment>
<dbReference type="AlphaFoldDB" id="A0A318S8Y1"/>
<dbReference type="Gene3D" id="3.90.550.10">
    <property type="entry name" value="Spore Coat Polysaccharide Biosynthesis Protein SpsA, Chain A"/>
    <property type="match status" value="1"/>
</dbReference>
<evidence type="ECO:0000259" key="4">
    <source>
        <dbReference type="Pfam" id="PF00535"/>
    </source>
</evidence>
<evidence type="ECO:0000256" key="2">
    <source>
        <dbReference type="ARBA" id="ARBA00022676"/>
    </source>
</evidence>
<evidence type="ECO:0000256" key="1">
    <source>
        <dbReference type="ARBA" id="ARBA00006739"/>
    </source>
</evidence>
<keyword evidence="2" id="KW-0328">Glycosyltransferase</keyword>
<dbReference type="InterPro" id="IPR029044">
    <property type="entry name" value="Nucleotide-diphossugar_trans"/>
</dbReference>
<dbReference type="EMBL" id="QJSX01000002">
    <property type="protein sequence ID" value="PYE55650.1"/>
    <property type="molecule type" value="Genomic_DNA"/>
</dbReference>